<feature type="compositionally biased region" description="Pro residues" evidence="1">
    <location>
        <begin position="17"/>
        <end position="30"/>
    </location>
</feature>
<name>A0A6M1LST9_9PROT</name>
<evidence type="ECO:0000313" key="2">
    <source>
        <dbReference type="EMBL" id="NGM23555.1"/>
    </source>
</evidence>
<reference evidence="2 3" key="2">
    <citation type="submission" date="2020-03" db="EMBL/GenBank/DDBJ databases">
        <title>Roseomonas stagni sp. nov., isolated from pond water in Japan.</title>
        <authorList>
            <person name="Furuhata K."/>
            <person name="Miyamoto H."/>
            <person name="Goto K."/>
        </authorList>
    </citation>
    <scope>NUCLEOTIDE SEQUENCE [LARGE SCALE GENOMIC DNA]</scope>
    <source>
        <strain evidence="2 3">PeD5</strain>
    </source>
</reference>
<evidence type="ECO:0000313" key="3">
    <source>
        <dbReference type="Proteomes" id="UP000475385"/>
    </source>
</evidence>
<protein>
    <submittedName>
        <fullName evidence="2">Uncharacterized protein</fullName>
    </submittedName>
</protein>
<dbReference type="Proteomes" id="UP000475385">
    <property type="component" value="Unassembled WGS sequence"/>
</dbReference>
<keyword evidence="3" id="KW-1185">Reference proteome</keyword>
<gene>
    <name evidence="2" type="ORF">G3576_26315</name>
</gene>
<feature type="region of interest" description="Disordered" evidence="1">
    <location>
        <begin position="1"/>
        <end position="36"/>
    </location>
</feature>
<accession>A0A6M1LST9</accession>
<comment type="caution">
    <text evidence="2">The sequence shown here is derived from an EMBL/GenBank/DDBJ whole genome shotgun (WGS) entry which is preliminary data.</text>
</comment>
<dbReference type="AlphaFoldDB" id="A0A6M1LST9"/>
<dbReference type="RefSeq" id="WP_164697475.1">
    <property type="nucleotide sequence ID" value="NZ_JAAIKB010000016.1"/>
</dbReference>
<proteinExistence type="predicted"/>
<organism evidence="2 3">
    <name type="scientific">Falsiroseomonas algicola</name>
    <dbReference type="NCBI Taxonomy" id="2716930"/>
    <lineage>
        <taxon>Bacteria</taxon>
        <taxon>Pseudomonadati</taxon>
        <taxon>Pseudomonadota</taxon>
        <taxon>Alphaproteobacteria</taxon>
        <taxon>Acetobacterales</taxon>
        <taxon>Roseomonadaceae</taxon>
        <taxon>Falsiroseomonas</taxon>
    </lineage>
</organism>
<reference evidence="2 3" key="1">
    <citation type="submission" date="2020-02" db="EMBL/GenBank/DDBJ databases">
        <authorList>
            <person name="Kim H.M."/>
            <person name="Jeon C.O."/>
        </authorList>
    </citation>
    <scope>NUCLEOTIDE SEQUENCE [LARGE SCALE GENOMIC DNA]</scope>
    <source>
        <strain evidence="2 3">PeD5</strain>
    </source>
</reference>
<evidence type="ECO:0000256" key="1">
    <source>
        <dbReference type="SAM" id="MobiDB-lite"/>
    </source>
</evidence>
<dbReference type="EMBL" id="JAAIKB010000016">
    <property type="protein sequence ID" value="NGM23555.1"/>
    <property type="molecule type" value="Genomic_DNA"/>
</dbReference>
<sequence length="89" mass="9528">MARTLGMATALPFQPDAIPPPDTPEAPPTPDGTRLVPRIPRRALRGLPPPRLPKRPSARLLAPVPLLPIARGPAIRRRCGLGAKRPKTA</sequence>